<dbReference type="EMBL" id="CP009507">
    <property type="protein sequence ID" value="AKB31096.1"/>
    <property type="molecule type" value="Genomic_DNA"/>
</dbReference>
<dbReference type="HOGENOM" id="CLU_074998_0_0_2"/>
<keyword evidence="1" id="KW-1133">Transmembrane helix</keyword>
<name>A0A0E3L9Y8_9EURY</name>
<accession>A0A0E3L9Y8</accession>
<dbReference type="AlphaFoldDB" id="A0A0E3L9Y8"/>
<feature type="transmembrane region" description="Helical" evidence="1">
    <location>
        <begin position="6"/>
        <end position="26"/>
    </location>
</feature>
<keyword evidence="1" id="KW-0812">Transmembrane</keyword>
<sequence>MRERNLLFIFILFVLLTAGIFVHGIYRDQMDWRENAARYHCFYHVRVTGLSGREVEGTTVIMVPIPAPKEGKFFTPYPQKDIYFSQKLTHIVFDWNDKSGKTPYFENMTEKFDNKVLCNHWTSFIVESDKGYMLEFRTNDTRLEDIHCGVSLIGDYFDIFDPINNGSPMLFPVENLSNISSIPYGDYTKYTSYPTYDTYVYLSNNLKGGENVSFEIMLTTNNDPTEWPQKYVSKYKTILFANVNDTGYVKVSAILGQEVPIGNKSLSVLGSQYARDFYDNKASHVVK</sequence>
<proteinExistence type="predicted"/>
<keyword evidence="1" id="KW-0472">Membrane</keyword>
<gene>
    <name evidence="2" type="ORF">MSSIH_0406</name>
</gene>
<dbReference type="KEGG" id="msz:MSSIH_0406"/>
<dbReference type="RefSeq" id="WP_148704766.1">
    <property type="nucleotide sequence ID" value="NZ_CP009507.1"/>
</dbReference>
<evidence type="ECO:0000256" key="1">
    <source>
        <dbReference type="SAM" id="Phobius"/>
    </source>
</evidence>
<evidence type="ECO:0000313" key="3">
    <source>
        <dbReference type="Proteomes" id="UP000033092"/>
    </source>
</evidence>
<reference evidence="2 3" key="1">
    <citation type="submission" date="2014-07" db="EMBL/GenBank/DDBJ databases">
        <title>Methanogenic archaea and the global carbon cycle.</title>
        <authorList>
            <person name="Henriksen J.R."/>
            <person name="Luke J."/>
            <person name="Reinhart S."/>
            <person name="Benedict M.N."/>
            <person name="Youngblut N.D."/>
            <person name="Metcalf M.E."/>
            <person name="Whitaker R.J."/>
            <person name="Metcalf W.W."/>
        </authorList>
    </citation>
    <scope>NUCLEOTIDE SEQUENCE [LARGE SCALE GENOMIC DNA]</scope>
    <source>
        <strain evidence="2 3">HI350</strain>
    </source>
</reference>
<dbReference type="PATRIC" id="fig|1434119.4.peg.519"/>
<protein>
    <submittedName>
        <fullName evidence="2">Uncharacterized protein</fullName>
    </submittedName>
</protein>
<organism evidence="2 3">
    <name type="scientific">Methanosarcina siciliae HI350</name>
    <dbReference type="NCBI Taxonomy" id="1434119"/>
    <lineage>
        <taxon>Archaea</taxon>
        <taxon>Methanobacteriati</taxon>
        <taxon>Methanobacteriota</taxon>
        <taxon>Stenosarchaea group</taxon>
        <taxon>Methanomicrobia</taxon>
        <taxon>Methanosarcinales</taxon>
        <taxon>Methanosarcinaceae</taxon>
        <taxon>Methanosarcina</taxon>
    </lineage>
</organism>
<evidence type="ECO:0000313" key="2">
    <source>
        <dbReference type="EMBL" id="AKB31096.1"/>
    </source>
</evidence>
<dbReference type="Proteomes" id="UP000033092">
    <property type="component" value="Chromosome"/>
</dbReference>
<dbReference type="GeneID" id="41604365"/>